<dbReference type="EMBL" id="MLJW01000154">
    <property type="protein sequence ID" value="OIQ96122.1"/>
    <property type="molecule type" value="Genomic_DNA"/>
</dbReference>
<proteinExistence type="predicted"/>
<dbReference type="Gene3D" id="3.40.50.300">
    <property type="entry name" value="P-loop containing nucleotide triphosphate hydrolases"/>
    <property type="match status" value="1"/>
</dbReference>
<keyword evidence="1" id="KW-0418">Kinase</keyword>
<dbReference type="EC" id="2.7.4.3" evidence="1"/>
<dbReference type="AlphaFoldDB" id="A0A1J5RKT7"/>
<reference evidence="1" key="1">
    <citation type="submission" date="2016-10" db="EMBL/GenBank/DDBJ databases">
        <title>Sequence of Gallionella enrichment culture.</title>
        <authorList>
            <person name="Poehlein A."/>
            <person name="Muehling M."/>
            <person name="Daniel R."/>
        </authorList>
    </citation>
    <scope>NUCLEOTIDE SEQUENCE</scope>
</reference>
<dbReference type="Pfam" id="PF00406">
    <property type="entry name" value="ADK"/>
    <property type="match status" value="1"/>
</dbReference>
<keyword evidence="1" id="KW-0808">Transferase</keyword>
<sequence length="74" mass="8324">MFREKCGIPQISIGDMLRAAVKAGTPLVHAIKIMDAGELVSGYIIINLMKERIRDEGLRQRFFIRRISLHNSAG</sequence>
<dbReference type="SUPFAM" id="SSF52540">
    <property type="entry name" value="P-loop containing nucleoside triphosphate hydrolases"/>
    <property type="match status" value="1"/>
</dbReference>
<name>A0A1J5RKT7_9ZZZZ</name>
<organism evidence="1">
    <name type="scientific">mine drainage metagenome</name>
    <dbReference type="NCBI Taxonomy" id="410659"/>
    <lineage>
        <taxon>unclassified sequences</taxon>
        <taxon>metagenomes</taxon>
        <taxon>ecological metagenomes</taxon>
    </lineage>
</organism>
<evidence type="ECO:0000313" key="1">
    <source>
        <dbReference type="EMBL" id="OIQ96122.1"/>
    </source>
</evidence>
<dbReference type="GO" id="GO:0004017">
    <property type="term" value="F:AMP kinase activity"/>
    <property type="evidence" value="ECO:0007669"/>
    <property type="project" value="UniProtKB-EC"/>
</dbReference>
<gene>
    <name evidence="1" type="primary">adk_9</name>
    <name evidence="1" type="ORF">GALL_218760</name>
</gene>
<protein>
    <submittedName>
        <fullName evidence="1">Adenylate kinase</fullName>
        <ecNumber evidence="1">2.7.4.3</ecNumber>
    </submittedName>
</protein>
<accession>A0A1J5RKT7</accession>
<comment type="caution">
    <text evidence="1">The sequence shown here is derived from an EMBL/GenBank/DDBJ whole genome shotgun (WGS) entry which is preliminary data.</text>
</comment>
<dbReference type="InterPro" id="IPR027417">
    <property type="entry name" value="P-loop_NTPase"/>
</dbReference>